<keyword evidence="2" id="KW-1185">Reference proteome</keyword>
<feature type="non-terminal residue" evidence="1">
    <location>
        <position position="1"/>
    </location>
</feature>
<reference evidence="1" key="1">
    <citation type="submission" date="2021-02" db="EMBL/GenBank/DDBJ databases">
        <authorList>
            <person name="Dougan E. K."/>
            <person name="Rhodes N."/>
            <person name="Thang M."/>
            <person name="Chan C."/>
        </authorList>
    </citation>
    <scope>NUCLEOTIDE SEQUENCE</scope>
</reference>
<dbReference type="Proteomes" id="UP000654075">
    <property type="component" value="Unassembled WGS sequence"/>
</dbReference>
<comment type="caution">
    <text evidence="1">The sequence shown here is derived from an EMBL/GenBank/DDBJ whole genome shotgun (WGS) entry which is preliminary data.</text>
</comment>
<evidence type="ECO:0000313" key="2">
    <source>
        <dbReference type="Proteomes" id="UP000654075"/>
    </source>
</evidence>
<protein>
    <submittedName>
        <fullName evidence="1">Uncharacterized protein</fullName>
    </submittedName>
</protein>
<proteinExistence type="predicted"/>
<accession>A0A813EAC8</accession>
<evidence type="ECO:0000313" key="1">
    <source>
        <dbReference type="EMBL" id="CAE8595876.1"/>
    </source>
</evidence>
<dbReference type="AlphaFoldDB" id="A0A813EAC8"/>
<dbReference type="EMBL" id="CAJNNV010008194">
    <property type="protein sequence ID" value="CAE8595876.1"/>
    <property type="molecule type" value="Genomic_DNA"/>
</dbReference>
<name>A0A813EAC8_POLGL</name>
<feature type="non-terminal residue" evidence="1">
    <location>
        <position position="146"/>
    </location>
</feature>
<gene>
    <name evidence="1" type="ORF">PGLA1383_LOCUS14363</name>
</gene>
<organism evidence="1 2">
    <name type="scientific">Polarella glacialis</name>
    <name type="common">Dinoflagellate</name>
    <dbReference type="NCBI Taxonomy" id="89957"/>
    <lineage>
        <taxon>Eukaryota</taxon>
        <taxon>Sar</taxon>
        <taxon>Alveolata</taxon>
        <taxon>Dinophyceae</taxon>
        <taxon>Suessiales</taxon>
        <taxon>Suessiaceae</taxon>
        <taxon>Polarella</taxon>
    </lineage>
</organism>
<sequence>PGPYGAHLRRRYRLQYSATSHTVQINLSERIRLSVGCASQVQSNSGSGAAKLMLAAACNVAAGTNVRTAVNVTGSQPEAEITVARSLSQHCTVQHRTSFARGSGAMSLIVNPWLSRTLRGSLGGTLGGDPNLTFSLVKSSLSSGHN</sequence>